<dbReference type="PROSITE" id="PS50280">
    <property type="entry name" value="SET"/>
    <property type="match status" value="1"/>
</dbReference>
<dbReference type="AlphaFoldDB" id="A0A3M0JD23"/>
<evidence type="ECO:0000256" key="4">
    <source>
        <dbReference type="ARBA" id="ARBA00022679"/>
    </source>
</evidence>
<keyword evidence="5 7" id="KW-0949">S-adenosyl-L-methionine</keyword>
<accession>A0A3M0JD23</accession>
<dbReference type="STRING" id="333673.A0A3M0JD23"/>
<comment type="catalytic activity">
    <reaction evidence="7">
        <text>L-histidyl-[protein] + S-adenosyl-L-methionine = N(tele)-methyl-L-histidyl-[protein] + S-adenosyl-L-homocysteine + H(+)</text>
        <dbReference type="Rhea" id="RHEA:19369"/>
        <dbReference type="Rhea" id="RHEA-COMP:9745"/>
        <dbReference type="Rhea" id="RHEA-COMP:11600"/>
        <dbReference type="ChEBI" id="CHEBI:15378"/>
        <dbReference type="ChEBI" id="CHEBI:16367"/>
        <dbReference type="ChEBI" id="CHEBI:29979"/>
        <dbReference type="ChEBI" id="CHEBI:57856"/>
        <dbReference type="ChEBI" id="CHEBI:59789"/>
        <dbReference type="EC" id="2.1.1.85"/>
    </reaction>
</comment>
<comment type="similarity">
    <text evidence="7">Belongs to the class V-like SAM-binding methyltransferase superfamily. SETD3 actin-histidine methyltransferase family.</text>
</comment>
<dbReference type="SUPFAM" id="SSF81822">
    <property type="entry name" value="RuBisCo LSMT C-terminal, substrate-binding domain"/>
    <property type="match status" value="1"/>
</dbReference>
<dbReference type="Proteomes" id="UP000269221">
    <property type="component" value="Unassembled WGS sequence"/>
</dbReference>
<comment type="caution">
    <text evidence="10">The sequence shown here is derived from an EMBL/GenBank/DDBJ whole genome shotgun (WGS) entry which is preliminary data.</text>
</comment>
<dbReference type="PANTHER" id="PTHR13271">
    <property type="entry name" value="UNCHARACTERIZED PUTATIVE METHYLTRANSFERASE"/>
    <property type="match status" value="1"/>
</dbReference>
<dbReference type="InterPro" id="IPR044428">
    <property type="entry name" value="SETD3_SET"/>
</dbReference>
<feature type="region of interest" description="Disordered" evidence="8">
    <location>
        <begin position="635"/>
        <end position="677"/>
    </location>
</feature>
<evidence type="ECO:0000256" key="8">
    <source>
        <dbReference type="SAM" id="MobiDB-lite"/>
    </source>
</evidence>
<organism evidence="10 11">
    <name type="scientific">Hirundo rustica rustica</name>
    <dbReference type="NCBI Taxonomy" id="333673"/>
    <lineage>
        <taxon>Eukaryota</taxon>
        <taxon>Metazoa</taxon>
        <taxon>Chordata</taxon>
        <taxon>Craniata</taxon>
        <taxon>Vertebrata</taxon>
        <taxon>Euteleostomi</taxon>
        <taxon>Archelosauria</taxon>
        <taxon>Archosauria</taxon>
        <taxon>Dinosauria</taxon>
        <taxon>Saurischia</taxon>
        <taxon>Theropoda</taxon>
        <taxon>Coelurosauria</taxon>
        <taxon>Aves</taxon>
        <taxon>Neognathae</taxon>
        <taxon>Neoaves</taxon>
        <taxon>Telluraves</taxon>
        <taxon>Australaves</taxon>
        <taxon>Passeriformes</taxon>
        <taxon>Sylvioidea</taxon>
        <taxon>Hirundinidae</taxon>
        <taxon>Hirundo</taxon>
    </lineage>
</organism>
<dbReference type="GO" id="GO:0032259">
    <property type="term" value="P:methylation"/>
    <property type="evidence" value="ECO:0007669"/>
    <property type="project" value="UniProtKB-KW"/>
</dbReference>
<dbReference type="Gene3D" id="3.90.1420.10">
    <property type="entry name" value="Rubisco LSMT, substrate-binding domain"/>
    <property type="match status" value="1"/>
</dbReference>
<dbReference type="GO" id="GO:0016279">
    <property type="term" value="F:protein-lysine N-methyltransferase activity"/>
    <property type="evidence" value="ECO:0007669"/>
    <property type="project" value="TreeGrafter"/>
</dbReference>
<dbReference type="InterPro" id="IPR001214">
    <property type="entry name" value="SET_dom"/>
</dbReference>
<evidence type="ECO:0000259" key="9">
    <source>
        <dbReference type="PROSITE" id="PS50280"/>
    </source>
</evidence>
<keyword evidence="6" id="KW-0009">Actin-binding</keyword>
<feature type="domain" description="SET" evidence="9">
    <location>
        <begin position="94"/>
        <end position="398"/>
    </location>
</feature>
<evidence type="ECO:0000256" key="7">
    <source>
        <dbReference type="PROSITE-ProRule" id="PRU00898"/>
    </source>
</evidence>
<evidence type="ECO:0000256" key="1">
    <source>
        <dbReference type="ARBA" id="ARBA00004496"/>
    </source>
</evidence>
<dbReference type="GO" id="GO:0018064">
    <property type="term" value="F:protein-L-histidine N-tele-methyltransferase activity"/>
    <property type="evidence" value="ECO:0007669"/>
    <property type="project" value="UniProtKB-EC"/>
</dbReference>
<dbReference type="CDD" id="cd19176">
    <property type="entry name" value="SET_SETD3"/>
    <property type="match status" value="1"/>
</dbReference>
<proteinExistence type="inferred from homology"/>
<dbReference type="FunFam" id="3.90.1420.10:FF:000001">
    <property type="entry name" value="histone-lysine N-methyltransferase setd3 isoform X1"/>
    <property type="match status" value="1"/>
</dbReference>
<dbReference type="Gene3D" id="3.90.1410.10">
    <property type="entry name" value="set domain protein methyltransferase, domain 1"/>
    <property type="match status" value="2"/>
</dbReference>
<dbReference type="Pfam" id="PF09273">
    <property type="entry name" value="Rubis-subs-bind"/>
    <property type="match status" value="1"/>
</dbReference>
<feature type="region of interest" description="Disordered" evidence="8">
    <location>
        <begin position="1"/>
        <end position="21"/>
    </location>
</feature>
<dbReference type="EMBL" id="QRBI01000152">
    <property type="protein sequence ID" value="RMB98748.1"/>
    <property type="molecule type" value="Genomic_DNA"/>
</dbReference>
<dbReference type="PROSITE" id="PS51565">
    <property type="entry name" value="SAM_MT85_SETD3"/>
    <property type="match status" value="1"/>
</dbReference>
<dbReference type="InterPro" id="IPR025785">
    <property type="entry name" value="SETD3"/>
</dbReference>
<dbReference type="InterPro" id="IPR036464">
    <property type="entry name" value="Rubisco_LSMT_subst-bd_sf"/>
</dbReference>
<feature type="compositionally biased region" description="Basic and acidic residues" evidence="8">
    <location>
        <begin position="647"/>
        <end position="677"/>
    </location>
</feature>
<dbReference type="SUPFAM" id="SSF82199">
    <property type="entry name" value="SET domain"/>
    <property type="match status" value="2"/>
</dbReference>
<sequence>MGKKSRVKTQKSSTGATATVSPKEMLNLISELLQKCSSPPPGPGKEWEEYVQIRSLVEKIRKKQKGLSVVFDGKRDDYFPELIKWATENGASTEGFEIANFEEEGFGLKATREIKAEELFLWVPRKLLMTVESAKNSVLGSLYSQDRILQAMGNITLAFHLLCERANPNSFWLPYIQTLPSEYDTPLYFEEDEVQYLQSTQAIHDVFSQYKNTARQYAYFYKVIQVSWGVYNGGPGKMWATAGWSGDYDIEHVKIWGAKCLPLLVGLAFRSPKYKDAIQRCLDKLEKWALGSICVGATHAINTAVEEEMTHPNASKLPLKDSFTYDDYRWAVSSVMTRQNQIPTEDGSRVTLALIPLWDMCNHTNGLITTGYNLEDDRCECVALQDFKAGEQIYIFYGTRSNAEFVIHSGFFFDNNSHDRVKIKLGVSKSDRLYAMKAEVLARAGIPTSSVFALHSTEPAISAQLLAFLRVFCMSEEELKEHLIGEHAIGKIFTLGNSDFPVSWDNEVKLWTFLEARASLLLKTYKTTVEVDKSFLETHDLTPHAIMAIKLRLGEKEILEKAVKSAAASREYYTKQMADGAPLPKYDKGHIALLENTVADSRLPIVLRNLEDVEEQGDLKIDEAIDAEVTENGFVNGENSLFNGTKSESENLSKEKSNRGTEDAKESSSESTDEVKE</sequence>
<dbReference type="OrthoDB" id="441812at2759"/>
<gene>
    <name evidence="10" type="ORF">DUI87_24967</name>
</gene>
<reference evidence="10 11" key="1">
    <citation type="submission" date="2018-07" db="EMBL/GenBank/DDBJ databases">
        <title>A high quality draft genome assembly of the barn swallow (H. rustica rustica).</title>
        <authorList>
            <person name="Formenti G."/>
            <person name="Chiara M."/>
            <person name="Poveda L."/>
            <person name="Francoijs K.-J."/>
            <person name="Bonisoli-Alquati A."/>
            <person name="Canova L."/>
            <person name="Gianfranceschi L."/>
            <person name="Horner D.S."/>
            <person name="Saino N."/>
        </authorList>
    </citation>
    <scope>NUCLEOTIDE SEQUENCE [LARGE SCALE GENOMIC DNA]</scope>
    <source>
        <strain evidence="10">Chelidonia</strain>
        <tissue evidence="10">Blood</tissue>
    </source>
</reference>
<keyword evidence="11" id="KW-1185">Reference proteome</keyword>
<dbReference type="GO" id="GO:0005737">
    <property type="term" value="C:cytoplasm"/>
    <property type="evidence" value="ECO:0007669"/>
    <property type="project" value="UniProtKB-SubCell"/>
</dbReference>
<evidence type="ECO:0000256" key="3">
    <source>
        <dbReference type="ARBA" id="ARBA00022603"/>
    </source>
</evidence>
<evidence type="ECO:0000313" key="10">
    <source>
        <dbReference type="EMBL" id="RMB98748.1"/>
    </source>
</evidence>
<evidence type="ECO:0000256" key="5">
    <source>
        <dbReference type="ARBA" id="ARBA00022691"/>
    </source>
</evidence>
<dbReference type="InterPro" id="IPR046341">
    <property type="entry name" value="SET_dom_sf"/>
</dbReference>
<dbReference type="InterPro" id="IPR015353">
    <property type="entry name" value="Rubisco_LSMT_subst-bd"/>
</dbReference>
<name>A0A3M0JD23_HIRRU</name>
<dbReference type="FunFam" id="3.90.1410.10:FF:000033">
    <property type="entry name" value="histone-lysine N-methyltransferase setd3-like isoform X2"/>
    <property type="match status" value="1"/>
</dbReference>
<keyword evidence="2" id="KW-0963">Cytoplasm</keyword>
<dbReference type="GO" id="GO:0003779">
    <property type="term" value="F:actin binding"/>
    <property type="evidence" value="ECO:0007669"/>
    <property type="project" value="UniProtKB-KW"/>
</dbReference>
<feature type="compositionally biased region" description="Polar residues" evidence="8">
    <location>
        <begin position="10"/>
        <end position="20"/>
    </location>
</feature>
<dbReference type="InterPro" id="IPR050600">
    <property type="entry name" value="SETD3_SETD6_MTase"/>
</dbReference>
<dbReference type="PANTHER" id="PTHR13271:SF47">
    <property type="entry name" value="ACTIN-HISTIDINE N-METHYLTRANSFERASE"/>
    <property type="match status" value="1"/>
</dbReference>
<keyword evidence="3 7" id="KW-0489">Methyltransferase</keyword>
<dbReference type="EC" id="2.1.1.85" evidence="7"/>
<evidence type="ECO:0000256" key="6">
    <source>
        <dbReference type="ARBA" id="ARBA00023203"/>
    </source>
</evidence>
<evidence type="ECO:0000256" key="2">
    <source>
        <dbReference type="ARBA" id="ARBA00022490"/>
    </source>
</evidence>
<comment type="subcellular location">
    <subcellularLocation>
        <location evidence="1">Cytoplasm</location>
    </subcellularLocation>
</comment>
<protein>
    <recommendedName>
        <fullName evidence="7">protein-histidine N-methyltransferase</fullName>
        <ecNumber evidence="7">2.1.1.85</ecNumber>
    </recommendedName>
</protein>
<keyword evidence="4 7" id="KW-0808">Transferase</keyword>
<evidence type="ECO:0000313" key="11">
    <source>
        <dbReference type="Proteomes" id="UP000269221"/>
    </source>
</evidence>
<dbReference type="Pfam" id="PF00856">
    <property type="entry name" value="SET"/>
    <property type="match status" value="1"/>
</dbReference>